<dbReference type="EMBL" id="AQHV01000015">
    <property type="protein sequence ID" value="KKB53327.1"/>
    <property type="molecule type" value="Genomic_DNA"/>
</dbReference>
<dbReference type="PROSITE" id="PS50880">
    <property type="entry name" value="TOPRIM"/>
    <property type="match status" value="1"/>
</dbReference>
<comment type="caution">
    <text evidence="2">The sequence shown here is derived from an EMBL/GenBank/DDBJ whole genome shotgun (WGS) entry which is preliminary data.</text>
</comment>
<dbReference type="SUPFAM" id="SSF56731">
    <property type="entry name" value="DNA primase core"/>
    <property type="match status" value="1"/>
</dbReference>
<proteinExistence type="predicted"/>
<dbReference type="InterPro" id="IPR050219">
    <property type="entry name" value="DnaG_primase"/>
</dbReference>
<feature type="domain" description="Toprim" evidence="1">
    <location>
        <begin position="63"/>
        <end position="144"/>
    </location>
</feature>
<dbReference type="PANTHER" id="PTHR30313">
    <property type="entry name" value="DNA PRIMASE"/>
    <property type="match status" value="1"/>
</dbReference>
<evidence type="ECO:0000313" key="2">
    <source>
        <dbReference type="EMBL" id="KKB53327.1"/>
    </source>
</evidence>
<dbReference type="Pfam" id="PF13155">
    <property type="entry name" value="Toprim_2"/>
    <property type="match status" value="1"/>
</dbReference>
<dbReference type="Pfam" id="PF08275">
    <property type="entry name" value="DNAG_N"/>
    <property type="match status" value="1"/>
</dbReference>
<gene>
    <name evidence="2" type="ORF">HMPREF1535_03555</name>
</gene>
<dbReference type="CDD" id="cd03364">
    <property type="entry name" value="TOPRIM_DnaG_primases"/>
    <property type="match status" value="1"/>
</dbReference>
<accession>A0A0F5J7D8</accession>
<dbReference type="HOGENOM" id="CLU_013501_0_1_10"/>
<dbReference type="InterPro" id="IPR034151">
    <property type="entry name" value="TOPRIM_DnaG_bac"/>
</dbReference>
<dbReference type="AlphaFoldDB" id="A0A0F5J7D8"/>
<dbReference type="STRING" id="927665.HMPREF1535_03555"/>
<dbReference type="GO" id="GO:0005737">
    <property type="term" value="C:cytoplasm"/>
    <property type="evidence" value="ECO:0007669"/>
    <property type="project" value="TreeGrafter"/>
</dbReference>
<dbReference type="Gene3D" id="3.40.1360.10">
    <property type="match status" value="1"/>
</dbReference>
<dbReference type="InterPro" id="IPR006171">
    <property type="entry name" value="TOPRIM_dom"/>
</dbReference>
<dbReference type="InterPro" id="IPR037068">
    <property type="entry name" value="DNA_primase_core_N_sf"/>
</dbReference>
<dbReference type="Gene3D" id="3.90.980.10">
    <property type="entry name" value="DNA primase, catalytic core, N-terminal domain"/>
    <property type="match status" value="1"/>
</dbReference>
<evidence type="ECO:0000259" key="1">
    <source>
        <dbReference type="PROSITE" id="PS50880"/>
    </source>
</evidence>
<reference evidence="2 3" key="1">
    <citation type="submission" date="2013-04" db="EMBL/GenBank/DDBJ databases">
        <title>The Genome Sequence of Parabacteroides goldsteinii DSM 19448.</title>
        <authorList>
            <consortium name="The Broad Institute Genomics Platform"/>
            <person name="Earl A."/>
            <person name="Ward D."/>
            <person name="Feldgarden M."/>
            <person name="Gevers D."/>
            <person name="Martens E."/>
            <person name="Sakamoto M."/>
            <person name="Benno Y."/>
            <person name="Song Y."/>
            <person name="Liu C."/>
            <person name="Lee J."/>
            <person name="Bolanos M."/>
            <person name="Vaisanen M.L."/>
            <person name="Finegold S.M."/>
            <person name="Walker B."/>
            <person name="Young S."/>
            <person name="Zeng Q."/>
            <person name="Gargeya S."/>
            <person name="Fitzgerald M."/>
            <person name="Haas B."/>
            <person name="Abouelleil A."/>
            <person name="Allen A.W."/>
            <person name="Alvarado L."/>
            <person name="Arachchi H.M."/>
            <person name="Berlin A.M."/>
            <person name="Chapman S.B."/>
            <person name="Gainer-Dewar J."/>
            <person name="Goldberg J."/>
            <person name="Griggs A."/>
            <person name="Gujja S."/>
            <person name="Hansen M."/>
            <person name="Howarth C."/>
            <person name="Imamovic A."/>
            <person name="Ireland A."/>
            <person name="Larimer J."/>
            <person name="McCowan C."/>
            <person name="Murphy C."/>
            <person name="Pearson M."/>
            <person name="Poon T.W."/>
            <person name="Priest M."/>
            <person name="Roberts A."/>
            <person name="Saif S."/>
            <person name="Shea T."/>
            <person name="Sisk P."/>
            <person name="Sykes S."/>
            <person name="Wortman J."/>
            <person name="Nusbaum C."/>
            <person name="Birren B."/>
        </authorList>
    </citation>
    <scope>NUCLEOTIDE SEQUENCE [LARGE SCALE GENOMIC DNA]</scope>
    <source>
        <strain evidence="2 3">DSM 19448</strain>
    </source>
</reference>
<protein>
    <submittedName>
        <fullName evidence="2">DNA primase</fullName>
    </submittedName>
</protein>
<dbReference type="Proteomes" id="UP000033047">
    <property type="component" value="Unassembled WGS sequence"/>
</dbReference>
<dbReference type="PANTHER" id="PTHR30313:SF2">
    <property type="entry name" value="DNA PRIMASE"/>
    <property type="match status" value="1"/>
</dbReference>
<name>A0A0F5J7D8_9BACT</name>
<evidence type="ECO:0000313" key="3">
    <source>
        <dbReference type="Proteomes" id="UP000033047"/>
    </source>
</evidence>
<organism evidence="2 3">
    <name type="scientific">Parabacteroides goldsteinii DSM 19448 = WAL 12034</name>
    <dbReference type="NCBI Taxonomy" id="927665"/>
    <lineage>
        <taxon>Bacteria</taxon>
        <taxon>Pseudomonadati</taxon>
        <taxon>Bacteroidota</taxon>
        <taxon>Bacteroidia</taxon>
        <taxon>Bacteroidales</taxon>
        <taxon>Tannerellaceae</taxon>
        <taxon>Parabacteroides</taxon>
    </lineage>
</organism>
<dbReference type="SMART" id="SM00493">
    <property type="entry name" value="TOPRIM"/>
    <property type="match status" value="1"/>
</dbReference>
<dbReference type="PATRIC" id="fig|927665.4.peg.3656"/>
<dbReference type="GO" id="GO:0006269">
    <property type="term" value="P:DNA replication, synthesis of primer"/>
    <property type="evidence" value="ECO:0007669"/>
    <property type="project" value="TreeGrafter"/>
</dbReference>
<sequence>MRNRVIFPIRNEAGELIAFAARRLTDNNPEEPKYINTSTANGYKKSENLYALHRAKEAIAGKGFVFVVEGYKDAIAMHVAGFSNTVALCGTALTAGQIALLKKYTNRICLLLDGDKPGREAARKISLSLNPYSMEVQTIFLPEGEDPDSLFRRSGKEAFVSLIDKFLSKPHLSEEMLLTACLLFPETLYMFKGSSCLFTELVKSILQTDDLLFENKENRMILEHLETGNPEPGLTPALKSIANELHAEYDQLVYNEKELFGALYPEASNILNIYLTRLLFLYLENRILQEIQKSVHRLLETDPKKKEIRLDILVNIAKRREQLRHVSENLDRPGAVWG</sequence>
<dbReference type="InterPro" id="IPR013264">
    <property type="entry name" value="DNAG_N"/>
</dbReference>